<dbReference type="OrthoDB" id="8911278at2"/>
<dbReference type="Proteomes" id="UP000197424">
    <property type="component" value="Chromosome"/>
</dbReference>
<name>A0A248LGZ1_9NEIS</name>
<keyword evidence="1" id="KW-0808">Transferase</keyword>
<dbReference type="GO" id="GO:0016740">
    <property type="term" value="F:transferase activity"/>
    <property type="evidence" value="ECO:0007669"/>
    <property type="project" value="UniProtKB-KW"/>
</dbReference>
<dbReference type="RefSeq" id="WP_147640088.1">
    <property type="nucleotide sequence ID" value="NZ_CP022115.1"/>
</dbReference>
<gene>
    <name evidence="1" type="ORF">LHGZ1_0934</name>
</gene>
<organism evidence="1 2">
    <name type="scientific">Laribacter hongkongensis</name>
    <dbReference type="NCBI Taxonomy" id="168471"/>
    <lineage>
        <taxon>Bacteria</taxon>
        <taxon>Pseudomonadati</taxon>
        <taxon>Pseudomonadota</taxon>
        <taxon>Betaproteobacteria</taxon>
        <taxon>Neisseriales</taxon>
        <taxon>Aquaspirillaceae</taxon>
        <taxon>Laribacter</taxon>
    </lineage>
</organism>
<evidence type="ECO:0000313" key="1">
    <source>
        <dbReference type="EMBL" id="ASJ23765.1"/>
    </source>
</evidence>
<dbReference type="AlphaFoldDB" id="A0A248LGZ1"/>
<proteinExistence type="predicted"/>
<reference evidence="2" key="1">
    <citation type="submission" date="2017-06" db="EMBL/GenBank/DDBJ databases">
        <title>Whole genome sequence of Laribacter hongkongensis LHGZ1.</title>
        <authorList>
            <person name="Chen D."/>
            <person name="Wu H."/>
            <person name="Chen J."/>
        </authorList>
    </citation>
    <scope>NUCLEOTIDE SEQUENCE [LARGE SCALE GENOMIC DNA]</scope>
    <source>
        <strain evidence="2">LHGZ1</strain>
    </source>
</reference>
<accession>A0A248LGZ1</accession>
<evidence type="ECO:0000313" key="2">
    <source>
        <dbReference type="Proteomes" id="UP000197424"/>
    </source>
</evidence>
<sequence>MSQRENAIGALFAVLGQLSLGATVKRNAALPERIADHAMAILRDGEMGEPEVSLSPLTYHWQHQVVIELFVAEPDASAQDTRMDGLLMELAALIEVDRTLGGVIEFAEIGPPKFDELAPDGTGGIKACLLPVVLHYSSSSPLN</sequence>
<dbReference type="EMBL" id="CP022115">
    <property type="protein sequence ID" value="ASJ23765.1"/>
    <property type="molecule type" value="Genomic_DNA"/>
</dbReference>
<protein>
    <submittedName>
        <fullName evidence="1">Acyl-CoA transferase</fullName>
    </submittedName>
</protein>